<evidence type="ECO:0000313" key="1">
    <source>
        <dbReference type="EMBL" id="GAH10256.1"/>
    </source>
</evidence>
<gene>
    <name evidence="1" type="ORF">S01H4_57830</name>
</gene>
<comment type="caution">
    <text evidence="1">The sequence shown here is derived from an EMBL/GenBank/DDBJ whole genome shotgun (WGS) entry which is preliminary data.</text>
</comment>
<reference evidence="1" key="1">
    <citation type="journal article" date="2014" name="Front. Microbiol.">
        <title>High frequency of phylogenetically diverse reductive dehalogenase-homologous genes in deep subseafloor sedimentary metagenomes.</title>
        <authorList>
            <person name="Kawai M."/>
            <person name="Futagami T."/>
            <person name="Toyoda A."/>
            <person name="Takaki Y."/>
            <person name="Nishi S."/>
            <person name="Hori S."/>
            <person name="Arai W."/>
            <person name="Tsubouchi T."/>
            <person name="Morono Y."/>
            <person name="Uchiyama I."/>
            <person name="Ito T."/>
            <person name="Fujiyama A."/>
            <person name="Inagaki F."/>
            <person name="Takami H."/>
        </authorList>
    </citation>
    <scope>NUCLEOTIDE SEQUENCE</scope>
    <source>
        <strain evidence="1">Expedition CK06-06</strain>
    </source>
</reference>
<organism evidence="1">
    <name type="scientific">marine sediment metagenome</name>
    <dbReference type="NCBI Taxonomy" id="412755"/>
    <lineage>
        <taxon>unclassified sequences</taxon>
        <taxon>metagenomes</taxon>
        <taxon>ecological metagenomes</taxon>
    </lineage>
</organism>
<feature type="non-terminal residue" evidence="1">
    <location>
        <position position="1"/>
    </location>
</feature>
<sequence>VCGCYVGTSSYPVSYEPYPEVIVGTEWRVQPCKRCVLLAKKKWFRLGKEWERL</sequence>
<name>X1CPA0_9ZZZZ</name>
<accession>X1CPA0</accession>
<dbReference type="AlphaFoldDB" id="X1CPA0"/>
<dbReference type="EMBL" id="BART01033708">
    <property type="protein sequence ID" value="GAH10256.1"/>
    <property type="molecule type" value="Genomic_DNA"/>
</dbReference>
<proteinExistence type="predicted"/>
<protein>
    <submittedName>
        <fullName evidence="1">Uncharacterized protein</fullName>
    </submittedName>
</protein>